<dbReference type="AlphaFoldDB" id="A0A8E2J9T6"/>
<gene>
    <name evidence="1" type="ORF">K432DRAFT_409703</name>
</gene>
<evidence type="ECO:0000313" key="2">
    <source>
        <dbReference type="Proteomes" id="UP000250266"/>
    </source>
</evidence>
<dbReference type="Proteomes" id="UP000250266">
    <property type="component" value="Unassembled WGS sequence"/>
</dbReference>
<proteinExistence type="predicted"/>
<protein>
    <submittedName>
        <fullName evidence="1">Uncharacterized protein</fullName>
    </submittedName>
</protein>
<accession>A0A8E2J9T6</accession>
<organism evidence="1 2">
    <name type="scientific">Lepidopterella palustris CBS 459.81</name>
    <dbReference type="NCBI Taxonomy" id="1314670"/>
    <lineage>
        <taxon>Eukaryota</taxon>
        <taxon>Fungi</taxon>
        <taxon>Dikarya</taxon>
        <taxon>Ascomycota</taxon>
        <taxon>Pezizomycotina</taxon>
        <taxon>Dothideomycetes</taxon>
        <taxon>Pleosporomycetidae</taxon>
        <taxon>Mytilinidiales</taxon>
        <taxon>Argynnaceae</taxon>
        <taxon>Lepidopterella</taxon>
    </lineage>
</organism>
<name>A0A8E2J9T6_9PEZI</name>
<evidence type="ECO:0000313" key="1">
    <source>
        <dbReference type="EMBL" id="OCK74630.1"/>
    </source>
</evidence>
<keyword evidence="2" id="KW-1185">Reference proteome</keyword>
<sequence>MSRDDAYVAVGFGTNVHLCHYKDCWQIWHSYLTVGGFANAQEVKFQVVNFSSDSQSVVVATQRYDIMRTKEDDMVYTYVWECRQTPPKPLKLPGCKMPTDARGLSSIFYNCELKQAFITGFTDAPYPLFLSATGETCTPYKINFKIRCTAEAPASSNAAVFMDSKNKVCRVDLRKQSVQYWDNISAERGRLSLKDETAAIATPDGSQVYVFWRQGTALCLLEMRDGKKGNLQNLRWLYDTAVEGN</sequence>
<dbReference type="EMBL" id="KV745442">
    <property type="protein sequence ID" value="OCK74630.1"/>
    <property type="molecule type" value="Genomic_DNA"/>
</dbReference>
<dbReference type="OrthoDB" id="3910358at2759"/>
<reference evidence="1 2" key="1">
    <citation type="journal article" date="2016" name="Nat. Commun.">
        <title>Ectomycorrhizal ecology is imprinted in the genome of the dominant symbiotic fungus Cenococcum geophilum.</title>
        <authorList>
            <consortium name="DOE Joint Genome Institute"/>
            <person name="Peter M."/>
            <person name="Kohler A."/>
            <person name="Ohm R.A."/>
            <person name="Kuo A."/>
            <person name="Krutzmann J."/>
            <person name="Morin E."/>
            <person name="Arend M."/>
            <person name="Barry K.W."/>
            <person name="Binder M."/>
            <person name="Choi C."/>
            <person name="Clum A."/>
            <person name="Copeland A."/>
            <person name="Grisel N."/>
            <person name="Haridas S."/>
            <person name="Kipfer T."/>
            <person name="LaButti K."/>
            <person name="Lindquist E."/>
            <person name="Lipzen A."/>
            <person name="Maire R."/>
            <person name="Meier B."/>
            <person name="Mihaltcheva S."/>
            <person name="Molinier V."/>
            <person name="Murat C."/>
            <person name="Poggeler S."/>
            <person name="Quandt C.A."/>
            <person name="Sperisen C."/>
            <person name="Tritt A."/>
            <person name="Tisserant E."/>
            <person name="Crous P.W."/>
            <person name="Henrissat B."/>
            <person name="Nehls U."/>
            <person name="Egli S."/>
            <person name="Spatafora J.W."/>
            <person name="Grigoriev I.V."/>
            <person name="Martin F.M."/>
        </authorList>
    </citation>
    <scope>NUCLEOTIDE SEQUENCE [LARGE SCALE GENOMIC DNA]</scope>
    <source>
        <strain evidence="1 2">CBS 459.81</strain>
    </source>
</reference>